<reference evidence="5 6" key="1">
    <citation type="submission" date="2017-06" db="EMBL/GenBank/DDBJ databases">
        <authorList>
            <consortium name="Pathogen Informatics"/>
        </authorList>
    </citation>
    <scope>NUCLEOTIDE SEQUENCE [LARGE SCALE GENOMIC DNA]</scope>
    <source>
        <strain evidence="5 6">NCTC12148</strain>
    </source>
</reference>
<proteinExistence type="inferred from homology"/>
<evidence type="ECO:0000256" key="1">
    <source>
        <dbReference type="ARBA" id="ARBA00006739"/>
    </source>
</evidence>
<dbReference type="OrthoDB" id="9771846at2"/>
<dbReference type="EC" id="2.4.-.-" evidence="5"/>
<protein>
    <submittedName>
        <fullName evidence="5">dTDP-Rha:alpha-D-GlcNAc-pyrophosphate polyprenol, alpha-3-L-rhamnosyltransferase</fullName>
        <ecNumber evidence="5">2.4.-.-</ecNumber>
    </submittedName>
</protein>
<evidence type="ECO:0000256" key="3">
    <source>
        <dbReference type="ARBA" id="ARBA00022679"/>
    </source>
</evidence>
<dbReference type="GO" id="GO:0016757">
    <property type="term" value="F:glycosyltransferase activity"/>
    <property type="evidence" value="ECO:0007669"/>
    <property type="project" value="UniProtKB-KW"/>
</dbReference>
<dbReference type="Gene3D" id="3.90.550.10">
    <property type="entry name" value="Spore Coat Polysaccharide Biosynthesis Protein SpsA, Chain A"/>
    <property type="match status" value="1"/>
</dbReference>
<evidence type="ECO:0000313" key="5">
    <source>
        <dbReference type="EMBL" id="SNV97647.1"/>
    </source>
</evidence>
<dbReference type="InterPro" id="IPR001173">
    <property type="entry name" value="Glyco_trans_2-like"/>
</dbReference>
<keyword evidence="2 5" id="KW-0328">Glycosyltransferase</keyword>
<dbReference type="PANTHER" id="PTHR43179">
    <property type="entry name" value="RHAMNOSYLTRANSFERASE WBBL"/>
    <property type="match status" value="1"/>
</dbReference>
<gene>
    <name evidence="5" type="primary">wbbL</name>
    <name evidence="5" type="ORF">SAMEA4384070_01630</name>
</gene>
<dbReference type="EMBL" id="LT906479">
    <property type="protein sequence ID" value="SNV97647.1"/>
    <property type="molecule type" value="Genomic_DNA"/>
</dbReference>
<evidence type="ECO:0000259" key="4">
    <source>
        <dbReference type="Pfam" id="PF00535"/>
    </source>
</evidence>
<evidence type="ECO:0000313" key="6">
    <source>
        <dbReference type="Proteomes" id="UP000215134"/>
    </source>
</evidence>
<comment type="similarity">
    <text evidence="1">Belongs to the glycosyltransferase 2 family.</text>
</comment>
<keyword evidence="3 5" id="KW-0808">Transferase</keyword>
<dbReference type="RefSeq" id="WP_095096625.1">
    <property type="nucleotide sequence ID" value="NZ_CAMISG010000001.1"/>
</dbReference>
<dbReference type="InterPro" id="IPR029044">
    <property type="entry name" value="Nucleotide-diphossugar_trans"/>
</dbReference>
<sequence>MSNKCLVIVVTYNSEKHIQWCVSGLDNINSDLEIRIVDSGSKDTEYLDHLISTNKLSVIKEENIGFVAGNNKALYDLDKFDWVLFLNPDARIESGCLEKLLSFAALPEQNNVGMLTVPLVRYDIHANKSLNVFDSVGIACNYYGRWQDIKANEPQIDIEETFTPAEAICGAFMLTRVSALTQCVDSKGLPGFERTYYMYKEDIEISQRLVKAGWRLGIYNECTAFHCRGWNASRKAVPYWAKWHSAINDVDVAKKYKWRALPLALSKLAWVKFVEKK</sequence>
<dbReference type="STRING" id="1411141.GCA_001590885_03283"/>
<dbReference type="Pfam" id="PF00535">
    <property type="entry name" value="Glycos_transf_2"/>
    <property type="match status" value="1"/>
</dbReference>
<evidence type="ECO:0000256" key="2">
    <source>
        <dbReference type="ARBA" id="ARBA00022676"/>
    </source>
</evidence>
<name>A0A240BP50_SERFI</name>
<dbReference type="KEGG" id="sfj:SAMEA4384070_1630"/>
<dbReference type="Proteomes" id="UP000215134">
    <property type="component" value="Chromosome 1"/>
</dbReference>
<dbReference type="AlphaFoldDB" id="A0A240BP50"/>
<accession>A0A240BP50</accession>
<keyword evidence="6" id="KW-1185">Reference proteome</keyword>
<feature type="domain" description="Glycosyltransferase 2-like" evidence="4">
    <location>
        <begin position="7"/>
        <end position="108"/>
    </location>
</feature>
<organism evidence="5 6">
    <name type="scientific">Serratia ficaria</name>
    <dbReference type="NCBI Taxonomy" id="61651"/>
    <lineage>
        <taxon>Bacteria</taxon>
        <taxon>Pseudomonadati</taxon>
        <taxon>Pseudomonadota</taxon>
        <taxon>Gammaproteobacteria</taxon>
        <taxon>Enterobacterales</taxon>
        <taxon>Yersiniaceae</taxon>
        <taxon>Serratia</taxon>
    </lineage>
</organism>
<dbReference type="SUPFAM" id="SSF53448">
    <property type="entry name" value="Nucleotide-diphospho-sugar transferases"/>
    <property type="match status" value="1"/>
</dbReference>
<dbReference type="PANTHER" id="PTHR43179:SF12">
    <property type="entry name" value="GALACTOFURANOSYLTRANSFERASE GLFT2"/>
    <property type="match status" value="1"/>
</dbReference>